<reference evidence="2" key="1">
    <citation type="submission" date="2016-10" db="EMBL/GenBank/DDBJ databases">
        <authorList>
            <person name="Varghese N."/>
        </authorList>
    </citation>
    <scope>NUCLEOTIDE SEQUENCE [LARGE SCALE GENOMIC DNA]</scope>
    <source>
        <strain evidence="2">DSM 17980</strain>
    </source>
</reference>
<dbReference type="STRING" id="392015.SAMN05421543_12416"/>
<protein>
    <recommendedName>
        <fullName evidence="3">DUF309 domain-containing protein</fullName>
    </recommendedName>
</protein>
<dbReference type="RefSeq" id="WP_074955677.1">
    <property type="nucleotide sequence ID" value="NZ_FPBV01000024.1"/>
</dbReference>
<dbReference type="SUPFAM" id="SSF140663">
    <property type="entry name" value="TTHA0068-like"/>
    <property type="match status" value="1"/>
</dbReference>
<sequence length="143" mass="16577">MDARLMSYLYCFNITRDYFECHEYGESLWLDSGRPVGLKGLIQTAVCLYHLENGNVRGAWRMWQRARTYLTPLRPEYESIDVGRLMDDIDAVFAQVPVDWRPMQVSPAQVEALHLPRVDIRITDPAIAAQLPQWSPEPLPDRD</sequence>
<accession>A0A1I7L3W7</accession>
<dbReference type="InterPro" id="IPR023203">
    <property type="entry name" value="TTHA0068_sf"/>
</dbReference>
<dbReference type="InterPro" id="IPR005500">
    <property type="entry name" value="DUF309"/>
</dbReference>
<keyword evidence="2" id="KW-1185">Reference proteome</keyword>
<dbReference type="Proteomes" id="UP000183508">
    <property type="component" value="Unassembled WGS sequence"/>
</dbReference>
<name>A0A1I7L3W7_9BACL</name>
<dbReference type="EMBL" id="FPBV01000024">
    <property type="protein sequence ID" value="SFV04224.1"/>
    <property type="molecule type" value="Genomic_DNA"/>
</dbReference>
<dbReference type="PANTHER" id="PTHR34796">
    <property type="entry name" value="EXPRESSED PROTEIN"/>
    <property type="match status" value="1"/>
</dbReference>
<evidence type="ECO:0008006" key="3">
    <source>
        <dbReference type="Google" id="ProtNLM"/>
    </source>
</evidence>
<dbReference type="PANTHER" id="PTHR34796:SF1">
    <property type="entry name" value="EXPRESSED PROTEIN"/>
    <property type="match status" value="1"/>
</dbReference>
<gene>
    <name evidence="1" type="ORF">SAMN05421543_12416</name>
</gene>
<dbReference type="Gene3D" id="1.10.3450.10">
    <property type="entry name" value="TTHA0068-like"/>
    <property type="match status" value="1"/>
</dbReference>
<organism evidence="1 2">
    <name type="scientific">Alicyclobacillus macrosporangiidus</name>
    <dbReference type="NCBI Taxonomy" id="392015"/>
    <lineage>
        <taxon>Bacteria</taxon>
        <taxon>Bacillati</taxon>
        <taxon>Bacillota</taxon>
        <taxon>Bacilli</taxon>
        <taxon>Bacillales</taxon>
        <taxon>Alicyclobacillaceae</taxon>
        <taxon>Alicyclobacillus</taxon>
    </lineage>
</organism>
<proteinExistence type="predicted"/>
<evidence type="ECO:0000313" key="2">
    <source>
        <dbReference type="Proteomes" id="UP000183508"/>
    </source>
</evidence>
<dbReference type="Pfam" id="PF03745">
    <property type="entry name" value="DUF309"/>
    <property type="match status" value="1"/>
</dbReference>
<dbReference type="eggNOG" id="COG1547">
    <property type="taxonomic scope" value="Bacteria"/>
</dbReference>
<dbReference type="AlphaFoldDB" id="A0A1I7L3W7"/>
<evidence type="ECO:0000313" key="1">
    <source>
        <dbReference type="EMBL" id="SFV04224.1"/>
    </source>
</evidence>